<sequence>MSKCKDKKYPCDDCFSCQFCSDERCSMCLCNKHKARQLSVEEQIALYEALNKDTFK</sequence>
<dbReference type="STRING" id="247490.KSU1_C0718"/>
<reference evidence="1 2" key="1">
    <citation type="journal article" date="2012" name="FEBS Lett.">
        <title>Anammox organism KSU-1 expresses a NirK-type copper-containing nitrite reductase instead of a NirS-type with cytochrome cd1.</title>
        <authorList>
            <person name="Hira D."/>
            <person name="Toh H."/>
            <person name="Migita C.T."/>
            <person name="Okubo H."/>
            <person name="Nishiyama T."/>
            <person name="Hattori M."/>
            <person name="Furukawa K."/>
            <person name="Fujii T."/>
        </authorList>
    </citation>
    <scope>NUCLEOTIDE SEQUENCE [LARGE SCALE GENOMIC DNA]</scope>
</reference>
<evidence type="ECO:0000313" key="1">
    <source>
        <dbReference type="EMBL" id="GAB62314.1"/>
    </source>
</evidence>
<gene>
    <name evidence="1" type="ORF">KSU1_C0718</name>
</gene>
<dbReference type="AlphaFoldDB" id="I3IKR9"/>
<evidence type="ECO:0000313" key="2">
    <source>
        <dbReference type="Proteomes" id="UP000002985"/>
    </source>
</evidence>
<protein>
    <submittedName>
        <fullName evidence="1">Uncharacterized protein</fullName>
    </submittedName>
</protein>
<organism evidence="1 2">
    <name type="scientific">Candidatus Jettenia caeni</name>
    <dbReference type="NCBI Taxonomy" id="247490"/>
    <lineage>
        <taxon>Bacteria</taxon>
        <taxon>Pseudomonadati</taxon>
        <taxon>Planctomycetota</taxon>
        <taxon>Candidatus Brocadiia</taxon>
        <taxon>Candidatus Brocadiales</taxon>
        <taxon>Candidatus Brocadiaceae</taxon>
        <taxon>Candidatus Jettenia</taxon>
    </lineage>
</organism>
<comment type="caution">
    <text evidence="1">The sequence shown here is derived from an EMBL/GenBank/DDBJ whole genome shotgun (WGS) entry which is preliminary data.</text>
</comment>
<dbReference type="EMBL" id="BAFH01000003">
    <property type="protein sequence ID" value="GAB62314.1"/>
    <property type="molecule type" value="Genomic_DNA"/>
</dbReference>
<proteinExistence type="predicted"/>
<accession>I3IKR9</accession>
<keyword evidence="2" id="KW-1185">Reference proteome</keyword>
<name>I3IKR9_9BACT</name>
<dbReference type="Proteomes" id="UP000002985">
    <property type="component" value="Unassembled WGS sequence"/>
</dbReference>